<reference evidence="2" key="2">
    <citation type="journal article" date="2024" name="Antonie Van Leeuwenhoek">
        <title>Roseihalotalea indica gen. nov., sp. nov., a halophilic Bacteroidetes from mesopelagic Southwest Indian Ocean with higher carbohydrate metabolic potential.</title>
        <authorList>
            <person name="Chen B."/>
            <person name="Zhang M."/>
            <person name="Lin D."/>
            <person name="Ye J."/>
            <person name="Tang K."/>
        </authorList>
    </citation>
    <scope>NUCLEOTIDE SEQUENCE</scope>
    <source>
        <strain evidence="2">TK19036</strain>
    </source>
</reference>
<dbReference type="EMBL" id="CP120682">
    <property type="protein sequence ID" value="WKN39134.1"/>
    <property type="molecule type" value="Genomic_DNA"/>
</dbReference>
<protein>
    <submittedName>
        <fullName evidence="2">DUF2490 domain-containing protein</fullName>
    </submittedName>
</protein>
<gene>
    <name evidence="2" type="ORF">K4G66_10530</name>
</gene>
<sequence>MHFFSIFFLLTLLLTQKAVAQEKPTIQIEPGVSYNYNFQNNWSFNGKSTMRFTLDQPTDEGQERGSEFNFNETLLFATYEFWNNIELSGGYGFRIDSFDETWFSEHRIMQQLGFILYAQAGKRVANRIRLEQRIQDADYTNRWRYRIGFDSPLNGRRLDANEMYIILSNELLWSFTSIEHDFENRLYAGLGWYFNSQYKVESGVQYRAANLGSELENAIWITNIFYINKRQPQKKGEE</sequence>
<feature type="chain" id="PRO_5041446092" evidence="1">
    <location>
        <begin position="21"/>
        <end position="238"/>
    </location>
</feature>
<keyword evidence="1" id="KW-0732">Signal</keyword>
<name>A0AA49GUQ7_9BACT</name>
<dbReference type="InterPro" id="IPR019619">
    <property type="entry name" value="DUF2490"/>
</dbReference>
<evidence type="ECO:0000256" key="1">
    <source>
        <dbReference type="SAM" id="SignalP"/>
    </source>
</evidence>
<accession>A0AA49GUQ7</accession>
<dbReference type="AlphaFoldDB" id="A0AA49GUQ7"/>
<organism evidence="2">
    <name type="scientific">Roseihalotalea indica</name>
    <dbReference type="NCBI Taxonomy" id="2867963"/>
    <lineage>
        <taxon>Bacteria</taxon>
        <taxon>Pseudomonadati</taxon>
        <taxon>Bacteroidota</taxon>
        <taxon>Cytophagia</taxon>
        <taxon>Cytophagales</taxon>
        <taxon>Catalimonadaceae</taxon>
        <taxon>Roseihalotalea</taxon>
    </lineage>
</organism>
<dbReference type="Pfam" id="PF10677">
    <property type="entry name" value="DUF2490"/>
    <property type="match status" value="1"/>
</dbReference>
<proteinExistence type="predicted"/>
<feature type="signal peptide" evidence="1">
    <location>
        <begin position="1"/>
        <end position="20"/>
    </location>
</feature>
<reference evidence="2" key="1">
    <citation type="journal article" date="2023" name="Comput. Struct. Biotechnol. J.">
        <title>Discovery of a novel marine Bacteroidetes with a rich repertoire of carbohydrate-active enzymes.</title>
        <authorList>
            <person name="Chen B."/>
            <person name="Liu G."/>
            <person name="Chen Q."/>
            <person name="Wang H."/>
            <person name="Liu L."/>
            <person name="Tang K."/>
        </authorList>
    </citation>
    <scope>NUCLEOTIDE SEQUENCE</scope>
    <source>
        <strain evidence="2">TK19036</strain>
    </source>
</reference>
<evidence type="ECO:0000313" key="2">
    <source>
        <dbReference type="EMBL" id="WKN39134.1"/>
    </source>
</evidence>